<gene>
    <name evidence="1" type="ORF">JOQ06_027992</name>
    <name evidence="2" type="ORF">JOQ06_027995</name>
</gene>
<sequence length="82" mass="8982">MTSRAKPAAQCKGGGYDKLGVYKCSDGVKAPAVTREMVIRFQSCMVSWRHKAFHMVIQMLHLNLLPISTPELSASTESLTGI</sequence>
<dbReference type="AlphaFoldDB" id="A0AAD6A7X8"/>
<proteinExistence type="predicted"/>
<dbReference type="EMBL" id="JAPTMU010000226">
    <property type="protein sequence ID" value="KAJ4920086.1"/>
    <property type="molecule type" value="Genomic_DNA"/>
</dbReference>
<evidence type="ECO:0000313" key="2">
    <source>
        <dbReference type="EMBL" id="KAJ4920089.1"/>
    </source>
</evidence>
<dbReference type="Proteomes" id="UP001219934">
    <property type="component" value="Unassembled WGS sequence"/>
</dbReference>
<accession>A0AAD6A7X8</accession>
<evidence type="ECO:0000313" key="3">
    <source>
        <dbReference type="Proteomes" id="UP001219934"/>
    </source>
</evidence>
<reference evidence="2" key="1">
    <citation type="submission" date="2022-11" db="EMBL/GenBank/DDBJ databases">
        <title>Chromosome-level genome of Pogonophryne albipinna.</title>
        <authorList>
            <person name="Jo E."/>
        </authorList>
    </citation>
    <scope>NUCLEOTIDE SEQUENCE</scope>
    <source>
        <strain evidence="2">SGF0006</strain>
        <tissue evidence="2">Muscle</tissue>
    </source>
</reference>
<keyword evidence="3" id="KW-1185">Reference proteome</keyword>
<evidence type="ECO:0000313" key="1">
    <source>
        <dbReference type="EMBL" id="KAJ4920086.1"/>
    </source>
</evidence>
<organism evidence="2 3">
    <name type="scientific">Pogonophryne albipinna</name>
    <dbReference type="NCBI Taxonomy" id="1090488"/>
    <lineage>
        <taxon>Eukaryota</taxon>
        <taxon>Metazoa</taxon>
        <taxon>Chordata</taxon>
        <taxon>Craniata</taxon>
        <taxon>Vertebrata</taxon>
        <taxon>Euteleostomi</taxon>
        <taxon>Actinopterygii</taxon>
        <taxon>Neopterygii</taxon>
        <taxon>Teleostei</taxon>
        <taxon>Neoteleostei</taxon>
        <taxon>Acanthomorphata</taxon>
        <taxon>Eupercaria</taxon>
        <taxon>Perciformes</taxon>
        <taxon>Notothenioidei</taxon>
        <taxon>Pogonophryne</taxon>
    </lineage>
</organism>
<comment type="caution">
    <text evidence="2">The sequence shown here is derived from an EMBL/GenBank/DDBJ whole genome shotgun (WGS) entry which is preliminary data.</text>
</comment>
<protein>
    <submittedName>
        <fullName evidence="2">Uncharacterized protein</fullName>
    </submittedName>
</protein>
<name>A0AAD6A7X8_9TELE</name>
<dbReference type="EMBL" id="JAPTMU010000226">
    <property type="protein sequence ID" value="KAJ4920089.1"/>
    <property type="molecule type" value="Genomic_DNA"/>
</dbReference>